<evidence type="ECO:0000259" key="5">
    <source>
        <dbReference type="Pfam" id="PF17770"/>
    </source>
</evidence>
<dbReference type="Gene3D" id="3.40.50.10710">
    <property type="entry name" value="Metallo-hydrolase/oxidoreductase"/>
    <property type="match status" value="1"/>
</dbReference>
<dbReference type="PROSITE" id="PS01292">
    <property type="entry name" value="UPF0036"/>
    <property type="match status" value="1"/>
</dbReference>
<name>X1SUH7_9ZZZZ</name>
<dbReference type="EMBL" id="BARW01019552">
    <property type="protein sequence ID" value="GAI96608.1"/>
    <property type="molecule type" value="Genomic_DNA"/>
</dbReference>
<dbReference type="PANTHER" id="PTHR43694">
    <property type="entry name" value="RIBONUCLEASE J"/>
    <property type="match status" value="1"/>
</dbReference>
<dbReference type="Pfam" id="PF17770">
    <property type="entry name" value="RNase_J_C"/>
    <property type="match status" value="1"/>
</dbReference>
<reference evidence="7" key="1">
    <citation type="journal article" date="2014" name="Front. Microbiol.">
        <title>High frequency of phylogenetically diverse reductive dehalogenase-homologous genes in deep subseafloor sedimentary metagenomes.</title>
        <authorList>
            <person name="Kawai M."/>
            <person name="Futagami T."/>
            <person name="Toyoda A."/>
            <person name="Takaki Y."/>
            <person name="Nishi S."/>
            <person name="Hori S."/>
            <person name="Arai W."/>
            <person name="Tsubouchi T."/>
            <person name="Morono Y."/>
            <person name="Uchiyama I."/>
            <person name="Ito T."/>
            <person name="Fujiyama A."/>
            <person name="Inagaki F."/>
            <person name="Takami H."/>
        </authorList>
    </citation>
    <scope>NUCLEOTIDE SEQUENCE</scope>
    <source>
        <strain evidence="7">Expedition CK06-06</strain>
    </source>
</reference>
<dbReference type="InterPro" id="IPR042173">
    <property type="entry name" value="RNase_J_2"/>
</dbReference>
<dbReference type="AlphaFoldDB" id="X1SUH7"/>
<evidence type="ECO:0000256" key="2">
    <source>
        <dbReference type="ARBA" id="ARBA00022801"/>
    </source>
</evidence>
<feature type="non-terminal residue" evidence="7">
    <location>
        <position position="1"/>
    </location>
</feature>
<dbReference type="InterPro" id="IPR055132">
    <property type="entry name" value="RNase_J_b_CASP"/>
</dbReference>
<organism evidence="7">
    <name type="scientific">marine sediment metagenome</name>
    <dbReference type="NCBI Taxonomy" id="412755"/>
    <lineage>
        <taxon>unclassified sequences</taxon>
        <taxon>metagenomes</taxon>
        <taxon>ecological metagenomes</taxon>
    </lineage>
</organism>
<evidence type="ECO:0000259" key="6">
    <source>
        <dbReference type="Pfam" id="PF22505"/>
    </source>
</evidence>
<keyword evidence="2" id="KW-0378">Hydrolase</keyword>
<dbReference type="Pfam" id="PF22505">
    <property type="entry name" value="RNase_J_b_CASP"/>
    <property type="match status" value="1"/>
</dbReference>
<comment type="caution">
    <text evidence="7">The sequence shown here is derived from an EMBL/GenBank/DDBJ whole genome shotgun (WGS) entry which is preliminary data.</text>
</comment>
<dbReference type="GO" id="GO:0016787">
    <property type="term" value="F:hydrolase activity"/>
    <property type="evidence" value="ECO:0007669"/>
    <property type="project" value="UniProtKB-KW"/>
</dbReference>
<feature type="non-terminal residue" evidence="7">
    <location>
        <position position="274"/>
    </location>
</feature>
<dbReference type="Gene3D" id="3.10.20.580">
    <property type="match status" value="1"/>
</dbReference>
<gene>
    <name evidence="7" type="ORF">S12H4_33203</name>
</gene>
<dbReference type="Gene3D" id="3.60.15.10">
    <property type="entry name" value="Ribonuclease Z/Hydroxyacylglutathione hydrolase-like"/>
    <property type="match status" value="1"/>
</dbReference>
<evidence type="ECO:0008006" key="8">
    <source>
        <dbReference type="Google" id="ProtNLM"/>
    </source>
</evidence>
<feature type="domain" description="Ribonuclease J C-terminal" evidence="5">
    <location>
        <begin position="231"/>
        <end position="274"/>
    </location>
</feature>
<dbReference type="InterPro" id="IPR041636">
    <property type="entry name" value="RNase_J_C"/>
</dbReference>
<dbReference type="Pfam" id="PF07521">
    <property type="entry name" value="RMMBL"/>
    <property type="match status" value="1"/>
</dbReference>
<proteinExistence type="predicted"/>
<accession>X1SUH7</accession>
<keyword evidence="1" id="KW-0479">Metal-binding</keyword>
<evidence type="ECO:0000313" key="7">
    <source>
        <dbReference type="EMBL" id="GAI96608.1"/>
    </source>
</evidence>
<dbReference type="InterPro" id="IPR001587">
    <property type="entry name" value="RNase_J_CS"/>
</dbReference>
<dbReference type="GO" id="GO:0046872">
    <property type="term" value="F:metal ion binding"/>
    <property type="evidence" value="ECO:0007669"/>
    <property type="project" value="UniProtKB-KW"/>
</dbReference>
<protein>
    <recommendedName>
        <fullName evidence="8">Zn-dependent metallo-hydrolase RNA specificity domain-containing protein</fullName>
    </recommendedName>
</protein>
<feature type="domain" description="Ribonuclease J beta-CASP" evidence="6">
    <location>
        <begin position="2"/>
        <end position="123"/>
    </location>
</feature>
<keyword evidence="3" id="KW-0862">Zinc</keyword>
<feature type="domain" description="Zn-dependent metallo-hydrolase RNA specificity" evidence="4">
    <location>
        <begin position="137"/>
        <end position="183"/>
    </location>
</feature>
<evidence type="ECO:0000256" key="3">
    <source>
        <dbReference type="ARBA" id="ARBA00022833"/>
    </source>
</evidence>
<sequence>LIVSTFSTLISRIQQILNVSKRLNRKVTFIGRSMVTTVEISIALKALVVPKDTVIDARNISKYPDDKIVIVCTGSQGEDNAALTRIATGEHRQVKIKKGDLVILSSSPIPGNERSVSGLMDNLFRAGAKVIYQKLMDVHTSGHAYKEDLKLMLSLIKPQYLIPIHGERHRLMHHCQIIQDMGIADEEHCLVVDNGQIIEFDKGKGRVTNKRVPASYVMVDGLGVGDIGNIVLRDRKAMAQDGIFVIIVTVDHETGEIATSPDIISRGFIYMREN</sequence>
<dbReference type="InterPro" id="IPR011108">
    <property type="entry name" value="RMMBL"/>
</dbReference>
<dbReference type="InterPro" id="IPR036866">
    <property type="entry name" value="RibonucZ/Hydroxyglut_hydro"/>
</dbReference>
<evidence type="ECO:0000259" key="4">
    <source>
        <dbReference type="Pfam" id="PF07521"/>
    </source>
</evidence>
<dbReference type="PANTHER" id="PTHR43694:SF1">
    <property type="entry name" value="RIBONUCLEASE J"/>
    <property type="match status" value="1"/>
</dbReference>
<dbReference type="SUPFAM" id="SSF56281">
    <property type="entry name" value="Metallo-hydrolase/oxidoreductase"/>
    <property type="match status" value="1"/>
</dbReference>
<evidence type="ECO:0000256" key="1">
    <source>
        <dbReference type="ARBA" id="ARBA00022723"/>
    </source>
</evidence>